<dbReference type="InterPro" id="IPR013196">
    <property type="entry name" value="HTH_11"/>
</dbReference>
<accession>A0A512ID43</accession>
<dbReference type="Proteomes" id="UP000321103">
    <property type="component" value="Unassembled WGS sequence"/>
</dbReference>
<feature type="domain" description="HTH deoR-type" evidence="3">
    <location>
        <begin position="4"/>
        <end position="62"/>
    </location>
</feature>
<dbReference type="InterPro" id="IPR051534">
    <property type="entry name" value="CBASS_pafABC_assoc_protein"/>
</dbReference>
<evidence type="ECO:0000313" key="5">
    <source>
        <dbReference type="Proteomes" id="UP000321103"/>
    </source>
</evidence>
<evidence type="ECO:0000256" key="2">
    <source>
        <dbReference type="ARBA" id="ARBA00023163"/>
    </source>
</evidence>
<proteinExistence type="predicted"/>
<dbReference type="PROSITE" id="PS51000">
    <property type="entry name" value="HTH_DEOR_2"/>
    <property type="match status" value="1"/>
</dbReference>
<dbReference type="Pfam" id="PF08279">
    <property type="entry name" value="HTH_11"/>
    <property type="match status" value="1"/>
</dbReference>
<dbReference type="PROSITE" id="PS52050">
    <property type="entry name" value="WYL"/>
    <property type="match status" value="1"/>
</dbReference>
<name>A0A512ID43_9MICC</name>
<dbReference type="InterPro" id="IPR057727">
    <property type="entry name" value="WCX_dom"/>
</dbReference>
<dbReference type="EMBL" id="BJZS01000048">
    <property type="protein sequence ID" value="GEO95618.1"/>
    <property type="molecule type" value="Genomic_DNA"/>
</dbReference>
<dbReference type="Gene3D" id="1.10.10.10">
    <property type="entry name" value="Winged helix-like DNA-binding domain superfamily/Winged helix DNA-binding domain"/>
    <property type="match status" value="1"/>
</dbReference>
<dbReference type="InterPro" id="IPR001034">
    <property type="entry name" value="DeoR_HTH"/>
</dbReference>
<dbReference type="InterPro" id="IPR028349">
    <property type="entry name" value="PafC-like"/>
</dbReference>
<keyword evidence="2" id="KW-0804">Transcription</keyword>
<organism evidence="4 5">
    <name type="scientific">Kocuria turfanensis</name>
    <dbReference type="NCBI Taxonomy" id="388357"/>
    <lineage>
        <taxon>Bacteria</taxon>
        <taxon>Bacillati</taxon>
        <taxon>Actinomycetota</taxon>
        <taxon>Actinomycetes</taxon>
        <taxon>Micrococcales</taxon>
        <taxon>Micrococcaceae</taxon>
        <taxon>Kocuria</taxon>
    </lineage>
</organism>
<evidence type="ECO:0000256" key="1">
    <source>
        <dbReference type="ARBA" id="ARBA00023015"/>
    </source>
</evidence>
<dbReference type="PIRSF" id="PIRSF016838">
    <property type="entry name" value="PafC"/>
    <property type="match status" value="1"/>
</dbReference>
<gene>
    <name evidence="4" type="ORF">KTU01_17410</name>
</gene>
<comment type="caution">
    <text evidence="4">The sequence shown here is derived from an EMBL/GenBank/DDBJ whole genome shotgun (WGS) entry which is preliminary data.</text>
</comment>
<evidence type="ECO:0000313" key="4">
    <source>
        <dbReference type="EMBL" id="GEO95618.1"/>
    </source>
</evidence>
<dbReference type="Pfam" id="PF13280">
    <property type="entry name" value="WYL"/>
    <property type="match status" value="1"/>
</dbReference>
<dbReference type="GO" id="GO:0003700">
    <property type="term" value="F:DNA-binding transcription factor activity"/>
    <property type="evidence" value="ECO:0007669"/>
    <property type="project" value="InterPro"/>
</dbReference>
<dbReference type="InterPro" id="IPR036390">
    <property type="entry name" value="WH_DNA-bd_sf"/>
</dbReference>
<keyword evidence="5" id="KW-1185">Reference proteome</keyword>
<keyword evidence="1" id="KW-0805">Transcription regulation</keyword>
<reference evidence="4 5" key="1">
    <citation type="submission" date="2019-07" db="EMBL/GenBank/DDBJ databases">
        <title>Whole genome shotgun sequence of Kocuria turfanensis NBRC 107627.</title>
        <authorList>
            <person name="Hosoyama A."/>
            <person name="Uohara A."/>
            <person name="Ohji S."/>
            <person name="Ichikawa N."/>
        </authorList>
    </citation>
    <scope>NUCLEOTIDE SEQUENCE [LARGE SCALE GENOMIC DNA]</scope>
    <source>
        <strain evidence="4 5">NBRC 107627</strain>
    </source>
</reference>
<protein>
    <submittedName>
        <fullName evidence="4">DeoR family transcriptional regulator</fullName>
    </submittedName>
</protein>
<dbReference type="PANTHER" id="PTHR34580">
    <property type="match status" value="1"/>
</dbReference>
<evidence type="ECO:0000259" key="3">
    <source>
        <dbReference type="PROSITE" id="PS51000"/>
    </source>
</evidence>
<dbReference type="RefSeq" id="WP_062735729.1">
    <property type="nucleotide sequence ID" value="NZ_BJZS01000048.1"/>
</dbReference>
<dbReference type="InterPro" id="IPR026881">
    <property type="entry name" value="WYL_dom"/>
</dbReference>
<sequence>MTDPTRRVLRLLSLLQSRPVWTGPELAAELGVTVRSVRRDVDRLRELGYPVPADRGHGGGYRLGQGRRLPPLLLQPEEAVAAAVGLRLAAASGIDGLGEAALRTLTVLDQMMPPGLREEVSAVAGAVDVVVPAGPGVDADVLVLLARAVRTRVLVRLDYETRDGRRAERRIEPYRVLSLGRRWYLFAWDVDRDDWRTFRLDRIHGARTTTFRFVPRPVPDVEEHVRRSVTTWACAHPVRVRLLVPLERAEDVVPPQAGRLTADGPAACVLEAGGDDLAETALHLVRTGFELEVLDPPELAEVLREMGRRMLRAGPGSG</sequence>
<dbReference type="PANTHER" id="PTHR34580:SF3">
    <property type="entry name" value="PROTEIN PAFB"/>
    <property type="match status" value="1"/>
</dbReference>
<dbReference type="SUPFAM" id="SSF46785">
    <property type="entry name" value="Winged helix' DNA-binding domain"/>
    <property type="match status" value="1"/>
</dbReference>
<dbReference type="Pfam" id="PF25583">
    <property type="entry name" value="WCX"/>
    <property type="match status" value="1"/>
</dbReference>
<dbReference type="InterPro" id="IPR036388">
    <property type="entry name" value="WH-like_DNA-bd_sf"/>
</dbReference>
<dbReference type="AlphaFoldDB" id="A0A512ID43"/>
<dbReference type="STRING" id="388357.GCA_001580365_02129"/>